<accession>A0A0E3VSP1</accession>
<dbReference type="CDD" id="cd07012">
    <property type="entry name" value="PBP2_Bug_TTT"/>
    <property type="match status" value="1"/>
</dbReference>
<gene>
    <name evidence="3" type="ORF">NK6_1065</name>
</gene>
<dbReference type="InterPro" id="IPR006311">
    <property type="entry name" value="TAT_signal"/>
</dbReference>
<dbReference type="PROSITE" id="PS51318">
    <property type="entry name" value="TAT"/>
    <property type="match status" value="1"/>
</dbReference>
<dbReference type="Gene3D" id="3.40.190.150">
    <property type="entry name" value="Bordetella uptake gene, domain 1"/>
    <property type="match status" value="1"/>
</dbReference>
<sequence>MSAKLDRRHFVAAGTTALAMPFLARSASAQGTSQGTSQGTWPSRQIRMICSYPAGGQTDLLARAYGEFISKQVGKTVVIENKPGAAGAIGTAEVARAEPDGHTILCSISTTYIMNRVVMKNPGYDMDKDLTLVSVIPGAGLLLVANPKTGVKTLEDFVAFARKSGKVNFGTYSAGSSPHMTINELNKQYGLNIEPVHYRGEAPMWTGMLEGTLDAAMSSYTAAQSVLQSDRGTVFAVHSKKVDAIPAIKTLPEQGATSKFFTVSGFTGWAVPKATPQPVVDRLAELCVAANSDPKVKEVLATFVLEPAIGFKETNAPVSARAADLDRERAVVGPRAGLNLWAWRIGHASAVRHGIRPKPRSMSATAPTIIGGAGEPRGPNEKGRSHDARCHRHSRHDHPALSDGLFHAGLARLPAGEARHPARRPAAAWNVQCPFPGHGRCRNHRDGGFPPRRTAALRRGGRPACSCGDWRAPLVHAADGRPAQRE</sequence>
<dbReference type="Pfam" id="PF03401">
    <property type="entry name" value="TctC"/>
    <property type="match status" value="1"/>
</dbReference>
<dbReference type="PANTHER" id="PTHR42928:SF5">
    <property type="entry name" value="BLR1237 PROTEIN"/>
    <property type="match status" value="1"/>
</dbReference>
<reference evidence="3 4" key="1">
    <citation type="submission" date="2014-11" db="EMBL/GenBank/DDBJ databases">
        <title>Symbiosis island explosion on the genome of extra-slow-growing strains of soybean bradyrhizobia with massive insertion sequences.</title>
        <authorList>
            <person name="Iida T."/>
            <person name="Minamisawa K."/>
        </authorList>
    </citation>
    <scope>NUCLEOTIDE SEQUENCE [LARGE SCALE GENOMIC DNA]</scope>
    <source>
        <strain evidence="3 4">NK6</strain>
    </source>
</reference>
<evidence type="ECO:0000313" key="3">
    <source>
        <dbReference type="EMBL" id="BAR54250.1"/>
    </source>
</evidence>
<evidence type="ECO:0000313" key="4">
    <source>
        <dbReference type="Proteomes" id="UP000063308"/>
    </source>
</evidence>
<comment type="similarity">
    <text evidence="1">Belongs to the UPF0065 (bug) family.</text>
</comment>
<dbReference type="Proteomes" id="UP000063308">
    <property type="component" value="Chromosome"/>
</dbReference>
<evidence type="ECO:0008006" key="5">
    <source>
        <dbReference type="Google" id="ProtNLM"/>
    </source>
</evidence>
<dbReference type="InterPro" id="IPR042100">
    <property type="entry name" value="Bug_dom1"/>
</dbReference>
<evidence type="ECO:0000256" key="1">
    <source>
        <dbReference type="ARBA" id="ARBA00006987"/>
    </source>
</evidence>
<dbReference type="SUPFAM" id="SSF53850">
    <property type="entry name" value="Periplasmic binding protein-like II"/>
    <property type="match status" value="1"/>
</dbReference>
<evidence type="ECO:0000256" key="2">
    <source>
        <dbReference type="SAM" id="MobiDB-lite"/>
    </source>
</evidence>
<dbReference type="PANTHER" id="PTHR42928">
    <property type="entry name" value="TRICARBOXYLATE-BINDING PROTEIN"/>
    <property type="match status" value="1"/>
</dbReference>
<feature type="region of interest" description="Disordered" evidence="2">
    <location>
        <begin position="356"/>
        <end position="401"/>
    </location>
</feature>
<organism evidence="3 4">
    <name type="scientific">Bradyrhizobium diazoefficiens</name>
    <dbReference type="NCBI Taxonomy" id="1355477"/>
    <lineage>
        <taxon>Bacteria</taxon>
        <taxon>Pseudomonadati</taxon>
        <taxon>Pseudomonadota</taxon>
        <taxon>Alphaproteobacteria</taxon>
        <taxon>Hyphomicrobiales</taxon>
        <taxon>Nitrobacteraceae</taxon>
        <taxon>Bradyrhizobium</taxon>
    </lineage>
</organism>
<feature type="compositionally biased region" description="Basic and acidic residues" evidence="2">
    <location>
        <begin position="378"/>
        <end position="388"/>
    </location>
</feature>
<dbReference type="AlphaFoldDB" id="A0A0E3VSP1"/>
<dbReference type="Gene3D" id="3.40.190.10">
    <property type="entry name" value="Periplasmic binding protein-like II"/>
    <property type="match status" value="1"/>
</dbReference>
<proteinExistence type="inferred from homology"/>
<protein>
    <recommendedName>
        <fullName evidence="5">Tripartite tricarboxylate transporter substrate binding protein</fullName>
    </recommendedName>
</protein>
<dbReference type="EMBL" id="AP014685">
    <property type="protein sequence ID" value="BAR54250.1"/>
    <property type="molecule type" value="Genomic_DNA"/>
</dbReference>
<name>A0A0E3VSP1_9BRAD</name>
<dbReference type="InterPro" id="IPR005064">
    <property type="entry name" value="BUG"/>
</dbReference>